<dbReference type="EMBL" id="JAKILK010000002">
    <property type="protein sequence ID" value="MCL1116852.1"/>
    <property type="molecule type" value="Genomic_DNA"/>
</dbReference>
<accession>A0ABT0KZK1</accession>
<dbReference type="GO" id="GO:0016787">
    <property type="term" value="F:hydrolase activity"/>
    <property type="evidence" value="ECO:0007669"/>
    <property type="project" value="UniProtKB-KW"/>
</dbReference>
<dbReference type="Proteomes" id="UP001203212">
    <property type="component" value="Unassembled WGS sequence"/>
</dbReference>
<comment type="caution">
    <text evidence="2">The sequence shown here is derived from an EMBL/GenBank/DDBJ whole genome shotgun (WGS) entry which is preliminary data.</text>
</comment>
<evidence type="ECO:0000313" key="3">
    <source>
        <dbReference type="Proteomes" id="UP001203212"/>
    </source>
</evidence>
<dbReference type="PANTHER" id="PTHR14119">
    <property type="entry name" value="HYDROLASE"/>
    <property type="match status" value="1"/>
</dbReference>
<dbReference type="InterPro" id="IPR050993">
    <property type="entry name" value="Isochorismatase_domain"/>
</dbReference>
<reference evidence="2 3" key="1">
    <citation type="submission" date="2022-01" db="EMBL/GenBank/DDBJ databases">
        <title>Whole genome-based taxonomy of the Shewanellaceae.</title>
        <authorList>
            <person name="Martin-Rodriguez A.J."/>
        </authorList>
    </citation>
    <scope>NUCLEOTIDE SEQUENCE [LARGE SCALE GENOMIC DNA]</scope>
    <source>
        <strain evidence="2 3">JCM 17801</strain>
    </source>
</reference>
<dbReference type="Gene3D" id="3.40.50.850">
    <property type="entry name" value="Isochorismatase-like"/>
    <property type="match status" value="1"/>
</dbReference>
<feature type="domain" description="Isochorismatase-like" evidence="1">
    <location>
        <begin position="8"/>
        <end position="157"/>
    </location>
</feature>
<keyword evidence="2" id="KW-0378">Hydrolase</keyword>
<dbReference type="InterPro" id="IPR000868">
    <property type="entry name" value="Isochorismatase-like_dom"/>
</dbReference>
<evidence type="ECO:0000313" key="2">
    <source>
        <dbReference type="EMBL" id="MCL1116852.1"/>
    </source>
</evidence>
<dbReference type="RefSeq" id="WP_188840413.1">
    <property type="nucleotide sequence ID" value="NZ_BMOT01000002.1"/>
</dbReference>
<protein>
    <submittedName>
        <fullName evidence="2">Hydrolase</fullName>
    </submittedName>
</protein>
<dbReference type="SUPFAM" id="SSF52499">
    <property type="entry name" value="Isochorismatase-like hydrolases"/>
    <property type="match status" value="1"/>
</dbReference>
<dbReference type="PANTHER" id="PTHR14119:SF3">
    <property type="entry name" value="ISOCHORISMATASE DOMAIN-CONTAINING PROTEIN 2"/>
    <property type="match status" value="1"/>
</dbReference>
<evidence type="ECO:0000259" key="1">
    <source>
        <dbReference type="Pfam" id="PF00857"/>
    </source>
</evidence>
<organism evidence="2 3">
    <name type="scientific">Shewanella aestuarii</name>
    <dbReference type="NCBI Taxonomy" id="1028752"/>
    <lineage>
        <taxon>Bacteria</taxon>
        <taxon>Pseudomonadati</taxon>
        <taxon>Pseudomonadota</taxon>
        <taxon>Gammaproteobacteria</taxon>
        <taxon>Alteromonadales</taxon>
        <taxon>Shewanellaceae</taxon>
        <taxon>Shewanella</taxon>
    </lineage>
</organism>
<dbReference type="CDD" id="cd01012">
    <property type="entry name" value="YcaC_related"/>
    <property type="match status" value="1"/>
</dbReference>
<dbReference type="Pfam" id="PF00857">
    <property type="entry name" value="Isochorismatase"/>
    <property type="match status" value="1"/>
</dbReference>
<dbReference type="InterPro" id="IPR036380">
    <property type="entry name" value="Isochorismatase-like_sf"/>
</dbReference>
<sequence>MINPADCVLMVVDVQDKLAQVMQHSAQLHHHIATLIKGTALFGMPVIWLEQLPDKLGTTSAELAEILSPICQPIAKQHFSGWQSEQVQTLLAKKGRKQVILCGIETHVCVYQTCKDLLQHDFDVHIVADALSSRSIDNKVLGIQMMLNLGAQLTNVESLLFELQHQAEGDRFKALLKLIK</sequence>
<proteinExistence type="predicted"/>
<gene>
    <name evidence="2" type="ORF">L2689_06260</name>
</gene>
<keyword evidence="3" id="KW-1185">Reference proteome</keyword>
<name>A0ABT0KZK1_9GAMM</name>